<dbReference type="SUPFAM" id="SSF64268">
    <property type="entry name" value="PX domain"/>
    <property type="match status" value="1"/>
</dbReference>
<dbReference type="Gene3D" id="3.30.1520.10">
    <property type="entry name" value="Phox-like domain"/>
    <property type="match status" value="1"/>
</dbReference>
<gene>
    <name evidence="12" type="ORF">B0I71DRAFT_130481</name>
    <name evidence="11" type="ORF">YALI1_D35718g</name>
</gene>
<dbReference type="OrthoDB" id="10254720at2759"/>
<dbReference type="EMBL" id="CP017556">
    <property type="protein sequence ID" value="AOW04713.1"/>
    <property type="molecule type" value="Genomic_DNA"/>
</dbReference>
<dbReference type="GO" id="GO:0032266">
    <property type="term" value="F:phosphatidylinositol-3-phosphate binding"/>
    <property type="evidence" value="ECO:0007669"/>
    <property type="project" value="InterPro"/>
</dbReference>
<keyword evidence="6" id="KW-0472">Membrane</keyword>
<dbReference type="Proteomes" id="UP000182444">
    <property type="component" value="Chromosome 1D"/>
</dbReference>
<dbReference type="GO" id="GO:0005774">
    <property type="term" value="C:vacuolar membrane"/>
    <property type="evidence" value="ECO:0007669"/>
    <property type="project" value="UniProtKB-SubCell"/>
</dbReference>
<dbReference type="InterPro" id="IPR037917">
    <property type="entry name" value="Ypt35_PX"/>
</dbReference>
<dbReference type="InterPro" id="IPR001683">
    <property type="entry name" value="PX_dom"/>
</dbReference>
<evidence type="ECO:0000313" key="11">
    <source>
        <dbReference type="EMBL" id="AOW04713.1"/>
    </source>
</evidence>
<sequence length="223" mass="25264">MASSRTSSVASTKRPAISFRDMDVTSGSIGRKSNVWKVGRTYGVGDIDSLTQVTPIPVFTPIPVGPIRIVDNTNDEYSMVYGGEDYDTINENGRPEPRDEHVPQGVLPVWAADVNIPEYNIVAGDSKAGAYVSWTIVVETKYGGRIILRRRFSEIYEMREALKQEFPQHKMEIPQLPAKSMFQHFNKTFLQSRRRGLEYFFQCVFLNPLFASSKVLKEFAETK</sequence>
<comment type="similarity">
    <text evidence="3">Belongs to the YPT35 family.</text>
</comment>
<evidence type="ECO:0000256" key="4">
    <source>
        <dbReference type="ARBA" id="ARBA00022554"/>
    </source>
</evidence>
<evidence type="ECO:0000256" key="1">
    <source>
        <dbReference type="ARBA" id="ARBA00004148"/>
    </source>
</evidence>
<organism evidence="11 13">
    <name type="scientific">Yarrowia lipolytica</name>
    <name type="common">Candida lipolytica</name>
    <dbReference type="NCBI Taxonomy" id="4952"/>
    <lineage>
        <taxon>Eukaryota</taxon>
        <taxon>Fungi</taxon>
        <taxon>Dikarya</taxon>
        <taxon>Ascomycota</taxon>
        <taxon>Saccharomycotina</taxon>
        <taxon>Dipodascomycetes</taxon>
        <taxon>Dipodascales</taxon>
        <taxon>Dipodascales incertae sedis</taxon>
        <taxon>Yarrowia</taxon>
    </lineage>
</organism>
<evidence type="ECO:0000313" key="12">
    <source>
        <dbReference type="EMBL" id="RDW26687.1"/>
    </source>
</evidence>
<evidence type="ECO:0000259" key="10">
    <source>
        <dbReference type="PROSITE" id="PS50195"/>
    </source>
</evidence>
<dbReference type="Proteomes" id="UP000256601">
    <property type="component" value="Unassembled WGS sequence"/>
</dbReference>
<dbReference type="VEuPathDB" id="FungiDB:YALI1_D35718g"/>
<keyword evidence="5" id="KW-0967">Endosome</keyword>
<accession>A0A1D8NGH7</accession>
<comment type="subcellular location">
    <subcellularLocation>
        <location evidence="2">Endosome membrane</location>
        <topology evidence="2">Peripheral membrane protein</topology>
    </subcellularLocation>
    <subcellularLocation>
        <location evidence="1">Vacuole membrane</location>
        <topology evidence="1">Peripheral membrane protein</topology>
    </subcellularLocation>
</comment>
<protein>
    <recommendedName>
        <fullName evidence="8">Endosomal/vacuolar adapter protein YPT35</fullName>
    </recommendedName>
    <alternativeName>
        <fullName evidence="9">PX domain-containing protein YPT35</fullName>
    </alternativeName>
</protein>
<dbReference type="GO" id="GO:0010008">
    <property type="term" value="C:endosome membrane"/>
    <property type="evidence" value="ECO:0007669"/>
    <property type="project" value="UniProtKB-SubCell"/>
</dbReference>
<dbReference type="AlphaFoldDB" id="A0A1D8NGH7"/>
<name>A0A1D8NGH7_YARLL</name>
<dbReference type="EMBL" id="KZ858975">
    <property type="protein sequence ID" value="RDW26687.1"/>
    <property type="molecule type" value="Genomic_DNA"/>
</dbReference>
<dbReference type="Pfam" id="PF00787">
    <property type="entry name" value="PX"/>
    <property type="match status" value="1"/>
</dbReference>
<evidence type="ECO:0000256" key="7">
    <source>
        <dbReference type="ARBA" id="ARBA00033728"/>
    </source>
</evidence>
<dbReference type="PANTHER" id="PTHR10555">
    <property type="entry name" value="SORTING NEXIN"/>
    <property type="match status" value="1"/>
</dbReference>
<dbReference type="VEuPathDB" id="FungiDB:YALI0_D27104g"/>
<reference evidence="11 13" key="1">
    <citation type="journal article" date="2016" name="PLoS ONE">
        <title>Sequence Assembly of Yarrowia lipolytica Strain W29/CLIB89 Shows Transposable Element Diversity.</title>
        <authorList>
            <person name="Magnan C."/>
            <person name="Yu J."/>
            <person name="Chang I."/>
            <person name="Jahn E."/>
            <person name="Kanomata Y."/>
            <person name="Wu J."/>
            <person name="Zeller M."/>
            <person name="Oakes M."/>
            <person name="Baldi P."/>
            <person name="Sandmeyer S."/>
        </authorList>
    </citation>
    <scope>NUCLEOTIDE SEQUENCE [LARGE SCALE GENOMIC DNA]</scope>
    <source>
        <strain evidence="11">CLIB89</strain>
        <strain evidence="13">CLIB89(W29)</strain>
    </source>
</reference>
<evidence type="ECO:0000256" key="8">
    <source>
        <dbReference type="ARBA" id="ARBA00033774"/>
    </source>
</evidence>
<proteinExistence type="inferred from homology"/>
<dbReference type="KEGG" id="yli:2911243"/>
<comment type="function">
    <text evidence="7">Recruits the lipid transfer protein VPS13 to endosomal and vacuolar membranes.</text>
</comment>
<keyword evidence="4" id="KW-0926">Vacuole</keyword>
<evidence type="ECO:0000256" key="5">
    <source>
        <dbReference type="ARBA" id="ARBA00022753"/>
    </source>
</evidence>
<evidence type="ECO:0000256" key="2">
    <source>
        <dbReference type="ARBA" id="ARBA00004481"/>
    </source>
</evidence>
<evidence type="ECO:0000313" key="13">
    <source>
        <dbReference type="Proteomes" id="UP000182444"/>
    </source>
</evidence>
<dbReference type="RefSeq" id="XP_503347.1">
    <property type="nucleotide sequence ID" value="XM_503347.1"/>
</dbReference>
<evidence type="ECO:0000256" key="9">
    <source>
        <dbReference type="ARBA" id="ARBA00033785"/>
    </source>
</evidence>
<dbReference type="CDD" id="cd07280">
    <property type="entry name" value="PX_YPT35"/>
    <property type="match status" value="1"/>
</dbReference>
<dbReference type="SMART" id="SM00312">
    <property type="entry name" value="PX"/>
    <property type="match status" value="1"/>
</dbReference>
<dbReference type="GeneID" id="2911243"/>
<reference evidence="12 14" key="2">
    <citation type="submission" date="2018-07" db="EMBL/GenBank/DDBJ databases">
        <title>Draft Genome Assemblies for Five Robust Yarrowia lipolytica Strains Exhibiting High Lipid Production and Pentose Sugar Utilization and Sugar Alcohol Secretion from Undetoxified Lignocellulosic Biomass Hydrolysates.</title>
        <authorList>
            <consortium name="DOE Joint Genome Institute"/>
            <person name="Walker C."/>
            <person name="Ryu S."/>
            <person name="Na H."/>
            <person name="Zane M."/>
            <person name="LaButti K."/>
            <person name="Lipzen A."/>
            <person name="Haridas S."/>
            <person name="Barry K."/>
            <person name="Grigoriev I.V."/>
            <person name="Quarterman J."/>
            <person name="Slininger P."/>
            <person name="Dien B."/>
            <person name="Trinh C.T."/>
        </authorList>
    </citation>
    <scope>NUCLEOTIDE SEQUENCE [LARGE SCALE GENOMIC DNA]</scope>
    <source>
        <strain evidence="12 14">YB392</strain>
    </source>
</reference>
<feature type="domain" description="PX" evidence="10">
    <location>
        <begin position="112"/>
        <end position="223"/>
    </location>
</feature>
<dbReference type="eggNOG" id="ENOG502S8A5">
    <property type="taxonomic scope" value="Eukaryota"/>
</dbReference>
<evidence type="ECO:0000256" key="6">
    <source>
        <dbReference type="ARBA" id="ARBA00023136"/>
    </source>
</evidence>
<dbReference type="InterPro" id="IPR036871">
    <property type="entry name" value="PX_dom_sf"/>
</dbReference>
<dbReference type="PANTHER" id="PTHR10555:SF170">
    <property type="entry name" value="FI18122P1"/>
    <property type="match status" value="1"/>
</dbReference>
<evidence type="ECO:0000256" key="3">
    <source>
        <dbReference type="ARBA" id="ARBA00007426"/>
    </source>
</evidence>
<evidence type="ECO:0000313" key="14">
    <source>
        <dbReference type="Proteomes" id="UP000256601"/>
    </source>
</evidence>
<dbReference type="PROSITE" id="PS50195">
    <property type="entry name" value="PX"/>
    <property type="match status" value="1"/>
</dbReference>